<dbReference type="Pfam" id="PF25140">
    <property type="entry name" value="PGAP1_TMD"/>
    <property type="match status" value="1"/>
</dbReference>
<evidence type="ECO:0000256" key="8">
    <source>
        <dbReference type="ARBA" id="ARBA00022989"/>
    </source>
</evidence>
<evidence type="ECO:0000313" key="14">
    <source>
        <dbReference type="EMBL" id="CAK1596282.1"/>
    </source>
</evidence>
<gene>
    <name evidence="14" type="ORF">PARMNEM_LOCUS15654</name>
</gene>
<evidence type="ECO:0000256" key="5">
    <source>
        <dbReference type="ARBA" id="ARBA00022801"/>
    </source>
</evidence>
<dbReference type="GO" id="GO:0050185">
    <property type="term" value="F:phosphatidylinositol deacylase activity"/>
    <property type="evidence" value="ECO:0007669"/>
    <property type="project" value="TreeGrafter"/>
</dbReference>
<proteinExistence type="inferred from homology"/>
<evidence type="ECO:0000256" key="7">
    <source>
        <dbReference type="ARBA" id="ARBA00022927"/>
    </source>
</evidence>
<feature type="transmembrane region" description="Helical" evidence="10">
    <location>
        <begin position="996"/>
        <end position="1029"/>
    </location>
</feature>
<dbReference type="EMBL" id="CAVLGL010000093">
    <property type="protein sequence ID" value="CAK1596282.1"/>
    <property type="molecule type" value="Genomic_DNA"/>
</dbReference>
<dbReference type="AlphaFoldDB" id="A0AAV1LQG4"/>
<evidence type="ECO:0000256" key="4">
    <source>
        <dbReference type="ARBA" id="ARBA00022692"/>
    </source>
</evidence>
<dbReference type="Pfam" id="PF07819">
    <property type="entry name" value="PGAP1"/>
    <property type="match status" value="1"/>
</dbReference>
<keyword evidence="9 10" id="KW-0472">Membrane</keyword>
<keyword evidence="4 10" id="KW-0812">Transmembrane</keyword>
<keyword evidence="15" id="KW-1185">Reference proteome</keyword>
<name>A0AAV1LQG4_9NEOP</name>
<organism evidence="14 15">
    <name type="scientific">Parnassius mnemosyne</name>
    <name type="common">clouded apollo</name>
    <dbReference type="NCBI Taxonomy" id="213953"/>
    <lineage>
        <taxon>Eukaryota</taxon>
        <taxon>Metazoa</taxon>
        <taxon>Ecdysozoa</taxon>
        <taxon>Arthropoda</taxon>
        <taxon>Hexapoda</taxon>
        <taxon>Insecta</taxon>
        <taxon>Pterygota</taxon>
        <taxon>Neoptera</taxon>
        <taxon>Endopterygota</taxon>
        <taxon>Lepidoptera</taxon>
        <taxon>Glossata</taxon>
        <taxon>Ditrysia</taxon>
        <taxon>Papilionoidea</taxon>
        <taxon>Papilionidae</taxon>
        <taxon>Parnassiinae</taxon>
        <taxon>Parnassini</taxon>
        <taxon>Parnassius</taxon>
        <taxon>Driopa</taxon>
    </lineage>
</organism>
<keyword evidence="3 10" id="KW-0813">Transport</keyword>
<feature type="transmembrane region" description="Helical" evidence="10">
    <location>
        <begin position="756"/>
        <end position="784"/>
    </location>
</feature>
<protein>
    <recommendedName>
        <fullName evidence="10">GPI inositol-deacylase</fullName>
        <ecNumber evidence="10">3.1.-.-</ecNumber>
    </recommendedName>
</protein>
<dbReference type="InterPro" id="IPR012908">
    <property type="entry name" value="PGAP1-ab_dom-like"/>
</dbReference>
<feature type="transmembrane region" description="Helical" evidence="10">
    <location>
        <begin position="616"/>
        <end position="636"/>
    </location>
</feature>
<feature type="compositionally biased region" description="Polar residues" evidence="11">
    <location>
        <begin position="1073"/>
        <end position="1089"/>
    </location>
</feature>
<evidence type="ECO:0000256" key="9">
    <source>
        <dbReference type="ARBA" id="ARBA00023136"/>
    </source>
</evidence>
<feature type="domain" description="GPI inositol-deacylase transmembrane" evidence="13">
    <location>
        <begin position="910"/>
        <end position="1031"/>
    </location>
</feature>
<dbReference type="GO" id="GO:0006888">
    <property type="term" value="P:endoplasmic reticulum to Golgi vesicle-mediated transport"/>
    <property type="evidence" value="ECO:0007669"/>
    <property type="project" value="TreeGrafter"/>
</dbReference>
<evidence type="ECO:0000256" key="2">
    <source>
        <dbReference type="ARBA" id="ARBA00006931"/>
    </source>
</evidence>
<accession>A0AAV1LQG4</accession>
<reference evidence="14 15" key="1">
    <citation type="submission" date="2023-11" db="EMBL/GenBank/DDBJ databases">
        <authorList>
            <person name="Hedman E."/>
            <person name="Englund M."/>
            <person name="Stromberg M."/>
            <person name="Nyberg Akerstrom W."/>
            <person name="Nylinder S."/>
            <person name="Jareborg N."/>
            <person name="Kallberg Y."/>
            <person name="Kronander E."/>
        </authorList>
    </citation>
    <scope>NUCLEOTIDE SEQUENCE [LARGE SCALE GENOMIC DNA]</scope>
</reference>
<keyword evidence="7 10" id="KW-0653">Protein transport</keyword>
<feature type="domain" description="GPI inositol-deacylase PGAP1-like alpha/beta" evidence="12">
    <location>
        <begin position="83"/>
        <end position="303"/>
    </location>
</feature>
<dbReference type="InterPro" id="IPR056824">
    <property type="entry name" value="PGAP1_TMD"/>
</dbReference>
<dbReference type="GO" id="GO:0005789">
    <property type="term" value="C:endoplasmic reticulum membrane"/>
    <property type="evidence" value="ECO:0007669"/>
    <property type="project" value="UniProtKB-SubCell"/>
</dbReference>
<dbReference type="PANTHER" id="PTHR15495:SF7">
    <property type="entry name" value="GPI INOSITOL-DEACYLASE"/>
    <property type="match status" value="1"/>
</dbReference>
<dbReference type="EC" id="3.1.-.-" evidence="10"/>
<feature type="transmembrane region" description="Helical" evidence="10">
    <location>
        <begin position="966"/>
        <end position="984"/>
    </location>
</feature>
<evidence type="ECO:0000313" key="15">
    <source>
        <dbReference type="Proteomes" id="UP001314205"/>
    </source>
</evidence>
<feature type="transmembrane region" description="Helical" evidence="10">
    <location>
        <begin position="12"/>
        <end position="32"/>
    </location>
</feature>
<comment type="similarity">
    <text evidence="2 10">Belongs to the GPI inositol-deacylase family.</text>
</comment>
<comment type="function">
    <text evidence="10">Involved in inositol deacylation of GPI-anchored proteins which plays important roles in the quality control and ER-associated degradation of GPI-anchored proteins.</text>
</comment>
<comment type="subcellular location">
    <subcellularLocation>
        <location evidence="1">Endoplasmic reticulum membrane</location>
        <topology evidence="1">Multi-pass membrane protein</topology>
    </subcellularLocation>
</comment>
<dbReference type="GO" id="GO:0006505">
    <property type="term" value="P:GPI anchor metabolic process"/>
    <property type="evidence" value="ECO:0007669"/>
    <property type="project" value="TreeGrafter"/>
</dbReference>
<feature type="compositionally biased region" description="Basic and acidic residues" evidence="11">
    <location>
        <begin position="1045"/>
        <end position="1072"/>
    </location>
</feature>
<dbReference type="InterPro" id="IPR029058">
    <property type="entry name" value="AB_hydrolase_fold"/>
</dbReference>
<dbReference type="Pfam" id="PF24660">
    <property type="entry name" value="PGAP1_3rd"/>
    <property type="match status" value="1"/>
</dbReference>
<evidence type="ECO:0000256" key="11">
    <source>
        <dbReference type="SAM" id="MobiDB-lite"/>
    </source>
</evidence>
<feature type="transmembrane region" description="Helical" evidence="10">
    <location>
        <begin position="932"/>
        <end position="954"/>
    </location>
</feature>
<evidence type="ECO:0000256" key="6">
    <source>
        <dbReference type="ARBA" id="ARBA00022824"/>
    </source>
</evidence>
<evidence type="ECO:0000259" key="13">
    <source>
        <dbReference type="Pfam" id="PF25140"/>
    </source>
</evidence>
<keyword evidence="5 10" id="KW-0378">Hydrolase</keyword>
<feature type="transmembrane region" description="Helical" evidence="10">
    <location>
        <begin position="657"/>
        <end position="680"/>
    </location>
</feature>
<dbReference type="SUPFAM" id="SSF53474">
    <property type="entry name" value="alpha/beta-Hydrolases"/>
    <property type="match status" value="1"/>
</dbReference>
<evidence type="ECO:0000256" key="10">
    <source>
        <dbReference type="RuleBase" id="RU365011"/>
    </source>
</evidence>
<dbReference type="InterPro" id="IPR039529">
    <property type="entry name" value="PGAP1/BST1"/>
</dbReference>
<evidence type="ECO:0000256" key="3">
    <source>
        <dbReference type="ARBA" id="ARBA00022448"/>
    </source>
</evidence>
<feature type="region of interest" description="Disordered" evidence="11">
    <location>
        <begin position="1045"/>
        <end position="1104"/>
    </location>
</feature>
<evidence type="ECO:0000259" key="12">
    <source>
        <dbReference type="Pfam" id="PF07819"/>
    </source>
</evidence>
<dbReference type="Proteomes" id="UP001314205">
    <property type="component" value="Unassembled WGS sequence"/>
</dbReference>
<dbReference type="GO" id="GO:0015031">
    <property type="term" value="P:protein transport"/>
    <property type="evidence" value="ECO:0007669"/>
    <property type="project" value="UniProtKB-KW"/>
</dbReference>
<feature type="compositionally biased region" description="Basic and acidic residues" evidence="11">
    <location>
        <begin position="1090"/>
        <end position="1104"/>
    </location>
</feature>
<dbReference type="PANTHER" id="PTHR15495">
    <property type="entry name" value="NEGATIVE REGULATOR OF VESICLE FORMATION-RELATED"/>
    <property type="match status" value="1"/>
</dbReference>
<feature type="transmembrane region" description="Helical" evidence="10">
    <location>
        <begin position="700"/>
        <end position="724"/>
    </location>
</feature>
<sequence>MKVLNIIGSSIFQILSLISLLVYFLGVLNLHFSDKNDYCVMTYMFEYPQFVRISLDENKFNPQYGLYAYSEGRFTEKARKMWFDGIPVLFVPGNSGSHMQARSLASVALRKALAKGYEYHFDFFTISYNEELSGLYGGVLQSQTDFAAACVSKILSLYKSNRYTKSVPTSVILIGHSMGGVITKRLLAYYATRNSTDIAITLAAPLEAPVINFDMAMNNYYMIMDMEWELFINQNQENKYKKMLISFGSGPRDLLIPAGLTSTNDSFISALTTAVPGVWVSPDHVSMVWCKQLVMAINRYLFDIVNMQTEQISTNRALLMSKARQYFQANRSMTLSPYKPRPDATLQADAFWYEDNRRIYQINRPDIDRTTFLMIRLVSFPQNRFVAVESVNVEDKDWIFGCSAKYIHNTYRHCKEAKPLSELSRWSGAANDFGRRKLATIHLHSLMDEYPEWTHVVVKVSPTKKPITLNVDINDYASRRINVNLPLFGTQVVKQETEPNSLYYELILTDMNVLHQAYLLYVEPTPSCQANQYHVSAEMHVPWAKNNEYYHYFTHLKRTPMKLRLFKSNPNVTLGMEALETVKVTLLLDPKCTFTISISTSWYYRLAQIARNYTPALLPFVAAIVLLAVRSSIIHLKDHGTCLSIHGALMSEGVKPYYALVFARLGAMVLLSVPFLEFLFVNASWKNLELHYFIRSLLVLPMYMTALGIVNVAAAAILAVMVFWSQLAHRLLFRIVWRGGSSIAEKMASGLQKVPMAVSAALVCTAPVSCGAASLAAGAAFYAFMLSKMYEDYLEDYVYKLMAKLGSKICRHFKSKNLKENTSNTDLVSCNSSSTSSQESTTEKLIVADVKKNNSLNIVEKKDNSLDIVESLKISKEKPSESSNMDVSVTQSTCDLKKVYQKSKRKCNESGRRDNERIDTIDEDLNNLNFHLMLFFLWLIVTIVNIPALLTWARNFKYSMVLKSDTSYHTGLVMSVCSAFVWQMDGPRQKLRYYEALSALIFTMALFVLVLGIFSLFIVNYGVTLIFALITIQQLWDYEEKSNDETNDVAKDDTNDAQNEKVVEESHCKPKENNSQSQSDLSNETSQSREGTDENDKSKEEIRDQTIEDCNVCSENRIYNVFKHLRDKFSFNSDIP</sequence>
<comment type="caution">
    <text evidence="14">The sequence shown here is derived from an EMBL/GenBank/DDBJ whole genome shotgun (WGS) entry which is preliminary data.</text>
</comment>
<dbReference type="Gene3D" id="3.40.50.1820">
    <property type="entry name" value="alpha/beta hydrolase"/>
    <property type="match status" value="1"/>
</dbReference>
<keyword evidence="8 10" id="KW-1133">Transmembrane helix</keyword>
<evidence type="ECO:0000256" key="1">
    <source>
        <dbReference type="ARBA" id="ARBA00004477"/>
    </source>
</evidence>
<keyword evidence="6 10" id="KW-0256">Endoplasmic reticulum</keyword>